<dbReference type="EMBL" id="CP002160">
    <property type="protein sequence ID" value="ADL51410.1"/>
    <property type="molecule type" value="Genomic_DNA"/>
</dbReference>
<proteinExistence type="inferred from homology"/>
<dbReference type="SUPFAM" id="SSF52218">
    <property type="entry name" value="Flavoproteins"/>
    <property type="match status" value="1"/>
</dbReference>
<dbReference type="SUPFAM" id="SSF56281">
    <property type="entry name" value="Metallo-hydrolase/oxidoreductase"/>
    <property type="match status" value="1"/>
</dbReference>
<evidence type="ECO:0000313" key="4">
    <source>
        <dbReference type="Proteomes" id="UP000002730"/>
    </source>
</evidence>
<dbReference type="STRING" id="573061.Clocel_1666"/>
<keyword evidence="4" id="KW-1185">Reference proteome</keyword>
<gene>
    <name evidence="3" type="ordered locus">Clocel_1666</name>
</gene>
<dbReference type="eggNOG" id="COG0426">
    <property type="taxonomic scope" value="Bacteria"/>
</dbReference>
<dbReference type="KEGG" id="ccb:Clocel_1666"/>
<dbReference type="GO" id="GO:0046872">
    <property type="term" value="F:metal ion binding"/>
    <property type="evidence" value="ECO:0007669"/>
    <property type="project" value="InterPro"/>
</dbReference>
<dbReference type="InterPro" id="IPR008254">
    <property type="entry name" value="Flavodoxin/NO_synth"/>
</dbReference>
<evidence type="ECO:0000313" key="3">
    <source>
        <dbReference type="EMBL" id="ADL51410.1"/>
    </source>
</evidence>
<dbReference type="Proteomes" id="UP000002730">
    <property type="component" value="Chromosome"/>
</dbReference>
<dbReference type="InterPro" id="IPR036866">
    <property type="entry name" value="RibonucZ/Hydroxyglut_hydro"/>
</dbReference>
<dbReference type="InterPro" id="IPR029039">
    <property type="entry name" value="Flavoprotein-like_sf"/>
</dbReference>
<dbReference type="SMART" id="SM00849">
    <property type="entry name" value="Lactamase_B"/>
    <property type="match status" value="1"/>
</dbReference>
<dbReference type="RefSeq" id="WP_010077378.1">
    <property type="nucleotide sequence ID" value="NC_014393.1"/>
</dbReference>
<sequence length="394" mass="44957">MSTINLKENIHWVGVKDPELRVFDIIMNTKKGTTYNSYLIDDEKVALIDTVKEGFYEEGLANIKAVIGDRNIDYIIVQHTELDHSGVAFRLLELFPQAKVVGTTAAINYLKEIVNRDFEAIDANKNPELNLGKTTLKFMPSPNLHWPDTMFTYAEKEKVLFTCDFLGCHYCPTNSVLETGAEDFYEEMKYYYEVIMKPFTKFVKDGIKKVESIEKELICPSHGPVHSKTIEEYIGNYKKWSDVKEITEVNVPIFYISAYGNTEKMAKHFCSKLIENGIKSEVYEITQYDMSELVKRAEEASGILVGSPTINQDAVKPAWDFLSSVCAIEMRGKAAGAFGSYGWSGEGTAMMQERLKSLKFKTTEKGYRFKFVPDQVKFNEGDQFIEEFISLLKK</sequence>
<dbReference type="InterPro" id="IPR045761">
    <property type="entry name" value="ODP_dom"/>
</dbReference>
<dbReference type="GO" id="GO:0016651">
    <property type="term" value="F:oxidoreductase activity, acting on NAD(P)H"/>
    <property type="evidence" value="ECO:0007669"/>
    <property type="project" value="UniProtKB-ARBA"/>
</dbReference>
<dbReference type="GO" id="GO:0010181">
    <property type="term" value="F:FMN binding"/>
    <property type="evidence" value="ECO:0007669"/>
    <property type="project" value="InterPro"/>
</dbReference>
<dbReference type="CDD" id="cd07709">
    <property type="entry name" value="flavodiiron_proteins_MBL-fold"/>
    <property type="match status" value="1"/>
</dbReference>
<dbReference type="AlphaFoldDB" id="D9SKB4"/>
<comment type="similarity">
    <text evidence="1">In the N-terminal section; belongs to the zinc metallo-hydrolase group 3 family.</text>
</comment>
<dbReference type="Gene3D" id="3.60.15.10">
    <property type="entry name" value="Ribonuclease Z/Hydroxyacylglutathione hydrolase-like"/>
    <property type="match status" value="1"/>
</dbReference>
<protein>
    <submittedName>
        <fullName evidence="3">Flavodoxin/nitric oxide synthase</fullName>
    </submittedName>
</protein>
<reference evidence="3 4" key="1">
    <citation type="submission" date="2010-08" db="EMBL/GenBank/DDBJ databases">
        <title>Complete sequence of Clostridium cellulovorans 743B.</title>
        <authorList>
            <consortium name="US DOE Joint Genome Institute"/>
            <person name="Lucas S."/>
            <person name="Copeland A."/>
            <person name="Lapidus A."/>
            <person name="Cheng J.-F."/>
            <person name="Bruce D."/>
            <person name="Goodwin L."/>
            <person name="Pitluck S."/>
            <person name="Chertkov O."/>
            <person name="Detter J.C."/>
            <person name="Han C."/>
            <person name="Tapia R."/>
            <person name="Land M."/>
            <person name="Hauser L."/>
            <person name="Chang Y.-J."/>
            <person name="Jeffries C."/>
            <person name="Kyrpides N."/>
            <person name="Ivanova N."/>
            <person name="Mikhailova N."/>
            <person name="Hemme C.L."/>
            <person name="Woyke T."/>
        </authorList>
    </citation>
    <scope>NUCLEOTIDE SEQUENCE [LARGE SCALE GENOMIC DNA]</scope>
    <source>
        <strain evidence="4">ATCC 35296 / DSM 3052 / OCM 3 / 743B</strain>
    </source>
</reference>
<dbReference type="Pfam" id="PF00258">
    <property type="entry name" value="Flavodoxin_1"/>
    <property type="match status" value="1"/>
</dbReference>
<name>D9SKB4_CLOC7</name>
<dbReference type="InterPro" id="IPR016440">
    <property type="entry name" value="Rubredoxin-O_OxRdtase"/>
</dbReference>
<feature type="domain" description="Flavodoxin-like" evidence="2">
    <location>
        <begin position="251"/>
        <end position="389"/>
    </location>
</feature>
<organism evidence="3 4">
    <name type="scientific">Clostridium cellulovorans (strain ATCC 35296 / DSM 3052 / OCM 3 / 743B)</name>
    <dbReference type="NCBI Taxonomy" id="573061"/>
    <lineage>
        <taxon>Bacteria</taxon>
        <taxon>Bacillati</taxon>
        <taxon>Bacillota</taxon>
        <taxon>Clostridia</taxon>
        <taxon>Eubacteriales</taxon>
        <taxon>Clostridiaceae</taxon>
        <taxon>Clostridium</taxon>
    </lineage>
</organism>
<dbReference type="PANTHER" id="PTHR43717">
    <property type="entry name" value="ANAEROBIC NITRIC OXIDE REDUCTASE FLAVORUBREDOXIN"/>
    <property type="match status" value="1"/>
</dbReference>
<accession>D9SKB4</accession>
<evidence type="ECO:0000259" key="2">
    <source>
        <dbReference type="PROSITE" id="PS50902"/>
    </source>
</evidence>
<dbReference type="PANTHER" id="PTHR43717:SF1">
    <property type="entry name" value="ANAEROBIC NITRIC OXIDE REDUCTASE FLAVORUBREDOXIN"/>
    <property type="match status" value="1"/>
</dbReference>
<dbReference type="PROSITE" id="PS50902">
    <property type="entry name" value="FLAVODOXIN_LIKE"/>
    <property type="match status" value="1"/>
</dbReference>
<dbReference type="GO" id="GO:0009055">
    <property type="term" value="F:electron transfer activity"/>
    <property type="evidence" value="ECO:0007669"/>
    <property type="project" value="InterPro"/>
</dbReference>
<dbReference type="InterPro" id="IPR001279">
    <property type="entry name" value="Metallo-B-lactamas"/>
</dbReference>
<evidence type="ECO:0000256" key="1">
    <source>
        <dbReference type="ARBA" id="ARBA00007121"/>
    </source>
</evidence>
<dbReference type="PIRSF" id="PIRSF005243">
    <property type="entry name" value="ROO"/>
    <property type="match status" value="1"/>
</dbReference>
<dbReference type="Pfam" id="PF19583">
    <property type="entry name" value="ODP"/>
    <property type="match status" value="1"/>
</dbReference>
<dbReference type="OrthoDB" id="9807946at2"/>
<dbReference type="Gene3D" id="3.40.50.360">
    <property type="match status" value="1"/>
</dbReference>
<dbReference type="HOGENOM" id="CLU_017490_2_1_9"/>